<dbReference type="AntiFam" id="ANF00013">
    <property type="entry name" value="tRNA translation"/>
</dbReference>
<dbReference type="EMBL" id="UINC01171204">
    <property type="protein sequence ID" value="SVD75650.1"/>
    <property type="molecule type" value="Genomic_DNA"/>
</dbReference>
<feature type="region of interest" description="Disordered" evidence="1">
    <location>
        <begin position="1"/>
        <end position="24"/>
    </location>
</feature>
<sequence>SRGFVNLRSGVRLPPSAPSNRDVVQPGRTLALGARGRWFESSHPYHKYSSKGFVMYSIRYCVR</sequence>
<reference evidence="2" key="1">
    <citation type="submission" date="2018-05" db="EMBL/GenBank/DDBJ databases">
        <authorList>
            <person name="Lanie J.A."/>
            <person name="Ng W.-L."/>
            <person name="Kazmierczak K.M."/>
            <person name="Andrzejewski T.M."/>
            <person name="Davidsen T.M."/>
            <person name="Wayne K.J."/>
            <person name="Tettelin H."/>
            <person name="Glass J.I."/>
            <person name="Rusch D."/>
            <person name="Podicherti R."/>
            <person name="Tsui H.-C.T."/>
            <person name="Winkler M.E."/>
        </authorList>
    </citation>
    <scope>NUCLEOTIDE SEQUENCE</scope>
</reference>
<name>A0A382XXQ2_9ZZZZ</name>
<dbReference type="AlphaFoldDB" id="A0A382XXQ2"/>
<feature type="non-terminal residue" evidence="2">
    <location>
        <position position="1"/>
    </location>
</feature>
<proteinExistence type="predicted"/>
<evidence type="ECO:0000256" key="1">
    <source>
        <dbReference type="SAM" id="MobiDB-lite"/>
    </source>
</evidence>
<gene>
    <name evidence="2" type="ORF">METZ01_LOCUS428504</name>
</gene>
<protein>
    <submittedName>
        <fullName evidence="2">Uncharacterized protein</fullName>
    </submittedName>
</protein>
<organism evidence="2">
    <name type="scientific">marine metagenome</name>
    <dbReference type="NCBI Taxonomy" id="408172"/>
    <lineage>
        <taxon>unclassified sequences</taxon>
        <taxon>metagenomes</taxon>
        <taxon>ecological metagenomes</taxon>
    </lineage>
</organism>
<evidence type="ECO:0000313" key="2">
    <source>
        <dbReference type="EMBL" id="SVD75650.1"/>
    </source>
</evidence>
<accession>A0A382XXQ2</accession>